<sequence>MIKTEHEVAIMREAGRRLARIVSRVAGEAAPGVTLKALDSLARQLIMDGGDEPAFLGYRPEGALRPYPSSICASVGGVVVHGVPTSYALRHGDVLKLDFGLRHKGYCADMAVTVPIGSVKAEEKRLIEATRRALDAGIAAMEPGKRLGDVGWAIEHVVRKGKFHVVRGLTGHGVGKRLHEEPVVYNYGTPGKGLLLKAGMTLALEPMVALGTDRVVQLRDDSFETADRSTAAHFEHTVLVGKDGPEILTLEI</sequence>
<accession>A0A1G2C781</accession>
<dbReference type="GO" id="GO:0006508">
    <property type="term" value="P:proteolysis"/>
    <property type="evidence" value="ECO:0007669"/>
    <property type="project" value="UniProtKB-KW"/>
</dbReference>
<evidence type="ECO:0000256" key="7">
    <source>
        <dbReference type="RuleBase" id="RU003653"/>
    </source>
</evidence>
<dbReference type="InterPro" id="IPR002467">
    <property type="entry name" value="Pept_M24A_MAP1"/>
</dbReference>
<gene>
    <name evidence="6" type="primary">map</name>
    <name evidence="9" type="ORF">A2128_01250</name>
</gene>
<dbReference type="GO" id="GO:0046872">
    <property type="term" value="F:metal ion binding"/>
    <property type="evidence" value="ECO:0007669"/>
    <property type="project" value="UniProtKB-UniRule"/>
</dbReference>
<dbReference type="GO" id="GO:0070006">
    <property type="term" value="F:metalloaminopeptidase activity"/>
    <property type="evidence" value="ECO:0007669"/>
    <property type="project" value="UniProtKB-UniRule"/>
</dbReference>
<feature type="binding site" evidence="6">
    <location>
        <position position="235"/>
    </location>
    <ligand>
        <name>a divalent metal cation</name>
        <dbReference type="ChEBI" id="CHEBI:60240"/>
        <label>1</label>
    </ligand>
</feature>
<feature type="binding site" evidence="6">
    <location>
        <position position="172"/>
    </location>
    <ligand>
        <name>a divalent metal cation</name>
        <dbReference type="ChEBI" id="CHEBI:60240"/>
        <label>2</label>
        <note>catalytic</note>
    </ligand>
</feature>
<keyword evidence="5 6" id="KW-0378">Hydrolase</keyword>
<name>A0A1G2C781_9BACT</name>
<evidence type="ECO:0000313" key="10">
    <source>
        <dbReference type="Proteomes" id="UP000176349"/>
    </source>
</evidence>
<feature type="domain" description="Peptidase M24" evidence="8">
    <location>
        <begin position="10"/>
        <end position="241"/>
    </location>
</feature>
<comment type="catalytic activity">
    <reaction evidence="6 7">
        <text>Release of N-terminal amino acids, preferentially methionine, from peptides and arylamides.</text>
        <dbReference type="EC" id="3.4.11.18"/>
    </reaction>
</comment>
<feature type="binding site" evidence="6">
    <location>
        <position position="205"/>
    </location>
    <ligand>
        <name>a divalent metal cation</name>
        <dbReference type="ChEBI" id="CHEBI:60240"/>
        <label>2</label>
        <note>catalytic</note>
    </ligand>
</feature>
<dbReference type="SUPFAM" id="SSF55920">
    <property type="entry name" value="Creatinase/aminopeptidase"/>
    <property type="match status" value="1"/>
</dbReference>
<keyword evidence="4 6" id="KW-0479">Metal-binding</keyword>
<dbReference type="EC" id="3.4.11.18" evidence="6 7"/>
<feature type="binding site" evidence="6">
    <location>
        <position position="109"/>
    </location>
    <ligand>
        <name>a divalent metal cation</name>
        <dbReference type="ChEBI" id="CHEBI:60240"/>
        <label>1</label>
    </ligand>
</feature>
<evidence type="ECO:0000256" key="3">
    <source>
        <dbReference type="ARBA" id="ARBA00022670"/>
    </source>
</evidence>
<evidence type="ECO:0000256" key="1">
    <source>
        <dbReference type="ARBA" id="ARBA00002521"/>
    </source>
</evidence>
<dbReference type="Gene3D" id="3.90.230.10">
    <property type="entry name" value="Creatinase/methionine aminopeptidase superfamily"/>
    <property type="match status" value="1"/>
</dbReference>
<dbReference type="PANTHER" id="PTHR43330:SF27">
    <property type="entry name" value="METHIONINE AMINOPEPTIDASE"/>
    <property type="match status" value="1"/>
</dbReference>
<dbReference type="InterPro" id="IPR001714">
    <property type="entry name" value="Pept_M24_MAP"/>
</dbReference>
<dbReference type="Proteomes" id="UP000176349">
    <property type="component" value="Unassembled WGS sequence"/>
</dbReference>
<evidence type="ECO:0000313" key="9">
    <source>
        <dbReference type="EMBL" id="OGY97228.1"/>
    </source>
</evidence>
<feature type="binding site" evidence="6">
    <location>
        <position position="235"/>
    </location>
    <ligand>
        <name>a divalent metal cation</name>
        <dbReference type="ChEBI" id="CHEBI:60240"/>
        <label>2</label>
        <note>catalytic</note>
    </ligand>
</feature>
<dbReference type="AlphaFoldDB" id="A0A1G2C781"/>
<comment type="caution">
    <text evidence="9">The sequence shown here is derived from an EMBL/GenBank/DDBJ whole genome shotgun (WGS) entry which is preliminary data.</text>
</comment>
<feature type="binding site" evidence="6">
    <location>
        <position position="81"/>
    </location>
    <ligand>
        <name>substrate</name>
    </ligand>
</feature>
<dbReference type="InterPro" id="IPR036005">
    <property type="entry name" value="Creatinase/aminopeptidase-like"/>
</dbReference>
<reference evidence="9 10" key="1">
    <citation type="journal article" date="2016" name="Nat. Commun.">
        <title>Thousands of microbial genomes shed light on interconnected biogeochemical processes in an aquifer system.</title>
        <authorList>
            <person name="Anantharaman K."/>
            <person name="Brown C.T."/>
            <person name="Hug L.A."/>
            <person name="Sharon I."/>
            <person name="Castelle C.J."/>
            <person name="Probst A.J."/>
            <person name="Thomas B.C."/>
            <person name="Singh A."/>
            <person name="Wilkins M.J."/>
            <person name="Karaoz U."/>
            <person name="Brodie E.L."/>
            <person name="Williams K.H."/>
            <person name="Hubbard S.S."/>
            <person name="Banfield J.F."/>
        </authorList>
    </citation>
    <scope>NUCLEOTIDE SEQUENCE [LARGE SCALE GENOMIC DNA]</scope>
</reference>
<dbReference type="Pfam" id="PF00557">
    <property type="entry name" value="Peptidase_M24"/>
    <property type="match status" value="1"/>
</dbReference>
<feature type="binding site" evidence="6">
    <location>
        <position position="98"/>
    </location>
    <ligand>
        <name>a divalent metal cation</name>
        <dbReference type="ChEBI" id="CHEBI:60240"/>
        <label>1</label>
    </ligand>
</feature>
<keyword evidence="3 6" id="KW-0645">Protease</keyword>
<comment type="subunit">
    <text evidence="6">Monomer.</text>
</comment>
<feature type="binding site" evidence="6">
    <location>
        <position position="179"/>
    </location>
    <ligand>
        <name>substrate</name>
    </ligand>
</feature>
<keyword evidence="2 6" id="KW-0031">Aminopeptidase</keyword>
<dbReference type="HAMAP" id="MF_01974">
    <property type="entry name" value="MetAP_1"/>
    <property type="match status" value="1"/>
</dbReference>
<dbReference type="PANTHER" id="PTHR43330">
    <property type="entry name" value="METHIONINE AMINOPEPTIDASE"/>
    <property type="match status" value="1"/>
</dbReference>
<comment type="function">
    <text evidence="1 6">Removes the N-terminal methionine from nascent proteins. The N-terminal methionine is often cleaved when the second residue in the primary sequence is small and uncharged (Met-Ala-, Cys, Gly, Pro, Ser, Thr, or Val). Requires deformylation of the N(alpha)-formylated initiator methionine before it can be hydrolyzed.</text>
</comment>
<evidence type="ECO:0000256" key="4">
    <source>
        <dbReference type="ARBA" id="ARBA00022723"/>
    </source>
</evidence>
<dbReference type="NCBIfam" id="TIGR00500">
    <property type="entry name" value="met_pdase_I"/>
    <property type="match status" value="1"/>
</dbReference>
<protein>
    <recommendedName>
        <fullName evidence="6 7">Methionine aminopeptidase</fullName>
        <shortName evidence="6">MAP</shortName>
        <shortName evidence="6">MetAP</shortName>
        <ecNumber evidence="6 7">3.4.11.18</ecNumber>
    </recommendedName>
    <alternativeName>
        <fullName evidence="6">Peptidase M</fullName>
    </alternativeName>
</protein>
<dbReference type="GO" id="GO:0005829">
    <property type="term" value="C:cytosol"/>
    <property type="evidence" value="ECO:0007669"/>
    <property type="project" value="TreeGrafter"/>
</dbReference>
<proteinExistence type="inferred from homology"/>
<evidence type="ECO:0000256" key="2">
    <source>
        <dbReference type="ARBA" id="ARBA00022438"/>
    </source>
</evidence>
<organism evidence="9 10">
    <name type="scientific">Candidatus Liptonbacteria bacterium GWC1_60_9</name>
    <dbReference type="NCBI Taxonomy" id="1798645"/>
    <lineage>
        <taxon>Bacteria</taxon>
        <taxon>Candidatus Liptoniibacteriota</taxon>
    </lineage>
</organism>
<dbReference type="GO" id="GO:0004239">
    <property type="term" value="F:initiator methionyl aminopeptidase activity"/>
    <property type="evidence" value="ECO:0007669"/>
    <property type="project" value="UniProtKB-UniRule"/>
</dbReference>
<evidence type="ECO:0000259" key="8">
    <source>
        <dbReference type="Pfam" id="PF00557"/>
    </source>
</evidence>
<dbReference type="PRINTS" id="PR00599">
    <property type="entry name" value="MAPEPTIDASE"/>
</dbReference>
<evidence type="ECO:0000256" key="6">
    <source>
        <dbReference type="HAMAP-Rule" id="MF_01974"/>
    </source>
</evidence>
<evidence type="ECO:0000256" key="5">
    <source>
        <dbReference type="ARBA" id="ARBA00022801"/>
    </source>
</evidence>
<comment type="similarity">
    <text evidence="6">Belongs to the peptidase M24A family. Methionine aminopeptidase type 1 subfamily.</text>
</comment>
<comment type="cofactor">
    <cofactor evidence="6">
        <name>Co(2+)</name>
        <dbReference type="ChEBI" id="CHEBI:48828"/>
    </cofactor>
    <cofactor evidence="6">
        <name>Zn(2+)</name>
        <dbReference type="ChEBI" id="CHEBI:29105"/>
    </cofactor>
    <cofactor evidence="6">
        <name>Mn(2+)</name>
        <dbReference type="ChEBI" id="CHEBI:29035"/>
    </cofactor>
    <cofactor evidence="6">
        <name>Fe(2+)</name>
        <dbReference type="ChEBI" id="CHEBI:29033"/>
    </cofactor>
    <text evidence="6">Binds 2 divalent metal cations per subunit. Has a high-affinity and a low affinity metal-binding site. The true nature of the physiological cofactor is under debate. The enzyme is active with cobalt, zinc, manganese or divalent iron ions. Most likely, methionine aminopeptidases function as mononuclear Fe(2+)-metalloproteases under physiological conditions, and the catalytically relevant metal-binding site has been assigned to the histidine-containing high-affinity site.</text>
</comment>
<feature type="binding site" evidence="6">
    <location>
        <position position="109"/>
    </location>
    <ligand>
        <name>a divalent metal cation</name>
        <dbReference type="ChEBI" id="CHEBI:60240"/>
        <label>2</label>
        <note>catalytic</note>
    </ligand>
</feature>
<dbReference type="EMBL" id="MHKV01000018">
    <property type="protein sequence ID" value="OGY97228.1"/>
    <property type="molecule type" value="Genomic_DNA"/>
</dbReference>
<dbReference type="InterPro" id="IPR000994">
    <property type="entry name" value="Pept_M24"/>
</dbReference>